<dbReference type="PROSITE" id="PS50033">
    <property type="entry name" value="UBX"/>
    <property type="match status" value="1"/>
</dbReference>
<dbReference type="Pfam" id="PF00789">
    <property type="entry name" value="UBX"/>
    <property type="match status" value="1"/>
</dbReference>
<dbReference type="SMART" id="SM00166">
    <property type="entry name" value="UBX"/>
    <property type="match status" value="1"/>
</dbReference>
<dbReference type="EMBL" id="KN831782">
    <property type="protein sequence ID" value="KIM40450.1"/>
    <property type="molecule type" value="Genomic_DNA"/>
</dbReference>
<dbReference type="InterPro" id="IPR001012">
    <property type="entry name" value="UBX_dom"/>
</dbReference>
<evidence type="ECO:0000256" key="1">
    <source>
        <dbReference type="SAM" id="MobiDB-lite"/>
    </source>
</evidence>
<reference evidence="3 4" key="1">
    <citation type="submission" date="2014-04" db="EMBL/GenBank/DDBJ databases">
        <authorList>
            <consortium name="DOE Joint Genome Institute"/>
            <person name="Kuo A."/>
            <person name="Gay G."/>
            <person name="Dore J."/>
            <person name="Kohler A."/>
            <person name="Nagy L.G."/>
            <person name="Floudas D."/>
            <person name="Copeland A."/>
            <person name="Barry K.W."/>
            <person name="Cichocki N."/>
            <person name="Veneault-Fourrey C."/>
            <person name="LaButti K."/>
            <person name="Lindquist E.A."/>
            <person name="Lipzen A."/>
            <person name="Lundell T."/>
            <person name="Morin E."/>
            <person name="Murat C."/>
            <person name="Sun H."/>
            <person name="Tunlid A."/>
            <person name="Henrissat B."/>
            <person name="Grigoriev I.V."/>
            <person name="Hibbett D.S."/>
            <person name="Martin F."/>
            <person name="Nordberg H.P."/>
            <person name="Cantor M.N."/>
            <person name="Hua S.X."/>
        </authorList>
    </citation>
    <scope>NUCLEOTIDE SEQUENCE [LARGE SCALE GENOMIC DNA]</scope>
    <source>
        <strain evidence="4">h7</strain>
    </source>
</reference>
<dbReference type="PANTHER" id="PTHR46467">
    <property type="entry name" value="TETHER CONTAINING UBX DOMAIN FOR GLUT4"/>
    <property type="match status" value="1"/>
</dbReference>
<dbReference type="GO" id="GO:0006886">
    <property type="term" value="P:intracellular protein transport"/>
    <property type="evidence" value="ECO:0007669"/>
    <property type="project" value="TreeGrafter"/>
</dbReference>
<dbReference type="InterPro" id="IPR029071">
    <property type="entry name" value="Ubiquitin-like_domsf"/>
</dbReference>
<accession>A0A0C3BUU6</accession>
<sequence length="244" mass="26860">MSTSSPAPDVFKVYKPSSGSSSLLANLPDVDLTPTAADIKAAQATLAARTQALVNAPLQLRAAREAEIKAKRDRWPETLIRIKFMDGTQLERSFPSTNKIRSVYAFVRGCLREDVQPIKFILYQPPKRDLKVSDPTVRDLTLAELQLAPSSILLLRFEDDQLNHAAVTAPLATAILSQAVELPIPKPVESVEPAGAKPSSNTTPTSSKTEPSKKIPKWLKIGQSKFRAQHRLDIANRIIHPQEK</sequence>
<evidence type="ECO:0000313" key="4">
    <source>
        <dbReference type="Proteomes" id="UP000053424"/>
    </source>
</evidence>
<dbReference type="GO" id="GO:0012506">
    <property type="term" value="C:vesicle membrane"/>
    <property type="evidence" value="ECO:0007669"/>
    <property type="project" value="TreeGrafter"/>
</dbReference>
<proteinExistence type="predicted"/>
<dbReference type="SUPFAM" id="SSF54236">
    <property type="entry name" value="Ubiquitin-like"/>
    <property type="match status" value="1"/>
</dbReference>
<dbReference type="AlphaFoldDB" id="A0A0C3BUU6"/>
<name>A0A0C3BUU6_HEBCY</name>
<dbReference type="Proteomes" id="UP000053424">
    <property type="component" value="Unassembled WGS sequence"/>
</dbReference>
<feature type="compositionally biased region" description="Low complexity" evidence="1">
    <location>
        <begin position="197"/>
        <end position="209"/>
    </location>
</feature>
<dbReference type="PANTHER" id="PTHR46467:SF1">
    <property type="entry name" value="TETHER CONTAINING UBX DOMAIN FOR GLUT4"/>
    <property type="match status" value="1"/>
</dbReference>
<evidence type="ECO:0000313" key="3">
    <source>
        <dbReference type="EMBL" id="KIM40450.1"/>
    </source>
</evidence>
<reference evidence="4" key="2">
    <citation type="submission" date="2015-01" db="EMBL/GenBank/DDBJ databases">
        <title>Evolutionary Origins and Diversification of the Mycorrhizal Mutualists.</title>
        <authorList>
            <consortium name="DOE Joint Genome Institute"/>
            <consortium name="Mycorrhizal Genomics Consortium"/>
            <person name="Kohler A."/>
            <person name="Kuo A."/>
            <person name="Nagy L.G."/>
            <person name="Floudas D."/>
            <person name="Copeland A."/>
            <person name="Barry K.W."/>
            <person name="Cichocki N."/>
            <person name="Veneault-Fourrey C."/>
            <person name="LaButti K."/>
            <person name="Lindquist E.A."/>
            <person name="Lipzen A."/>
            <person name="Lundell T."/>
            <person name="Morin E."/>
            <person name="Murat C."/>
            <person name="Riley R."/>
            <person name="Ohm R."/>
            <person name="Sun H."/>
            <person name="Tunlid A."/>
            <person name="Henrissat B."/>
            <person name="Grigoriev I.V."/>
            <person name="Hibbett D.S."/>
            <person name="Martin F."/>
        </authorList>
    </citation>
    <scope>NUCLEOTIDE SEQUENCE [LARGE SCALE GENOMIC DNA]</scope>
    <source>
        <strain evidence="4">h7</strain>
    </source>
</reference>
<feature type="region of interest" description="Disordered" evidence="1">
    <location>
        <begin position="189"/>
        <end position="217"/>
    </location>
</feature>
<gene>
    <name evidence="3" type="ORF">M413DRAFT_19140</name>
</gene>
<protein>
    <recommendedName>
        <fullName evidence="2">UBX domain-containing protein</fullName>
    </recommendedName>
</protein>
<evidence type="ECO:0000259" key="2">
    <source>
        <dbReference type="PROSITE" id="PS50033"/>
    </source>
</evidence>
<dbReference type="OrthoDB" id="440781at2759"/>
<dbReference type="HOGENOM" id="CLU_072390_0_0_1"/>
<feature type="domain" description="UBX" evidence="2">
    <location>
        <begin position="73"/>
        <end position="155"/>
    </location>
</feature>
<organism evidence="3 4">
    <name type="scientific">Hebeloma cylindrosporum</name>
    <dbReference type="NCBI Taxonomy" id="76867"/>
    <lineage>
        <taxon>Eukaryota</taxon>
        <taxon>Fungi</taxon>
        <taxon>Dikarya</taxon>
        <taxon>Basidiomycota</taxon>
        <taxon>Agaricomycotina</taxon>
        <taxon>Agaricomycetes</taxon>
        <taxon>Agaricomycetidae</taxon>
        <taxon>Agaricales</taxon>
        <taxon>Agaricineae</taxon>
        <taxon>Hymenogastraceae</taxon>
        <taxon>Hebeloma</taxon>
    </lineage>
</organism>
<dbReference type="GO" id="GO:0005737">
    <property type="term" value="C:cytoplasm"/>
    <property type="evidence" value="ECO:0007669"/>
    <property type="project" value="TreeGrafter"/>
</dbReference>
<keyword evidence="4" id="KW-1185">Reference proteome</keyword>
<dbReference type="Gene3D" id="3.10.20.90">
    <property type="entry name" value="Phosphatidylinositol 3-kinase Catalytic Subunit, Chain A, domain 1"/>
    <property type="match status" value="1"/>
</dbReference>
<dbReference type="GO" id="GO:0005634">
    <property type="term" value="C:nucleus"/>
    <property type="evidence" value="ECO:0007669"/>
    <property type="project" value="TreeGrafter"/>
</dbReference>
<dbReference type="STRING" id="686832.A0A0C3BUU6"/>